<dbReference type="RefSeq" id="XP_029281806.1">
    <property type="nucleotide sequence ID" value="XM_029425946.1"/>
</dbReference>
<reference evidence="3" key="1">
    <citation type="submission" date="2025-08" db="UniProtKB">
        <authorList>
            <consortium name="RefSeq"/>
        </authorList>
    </citation>
    <scope>IDENTIFICATION</scope>
</reference>
<evidence type="ECO:0000313" key="2">
    <source>
        <dbReference type="Proteomes" id="UP000504630"/>
    </source>
</evidence>
<dbReference type="Proteomes" id="UP000504630">
    <property type="component" value="Chromosome 24"/>
</dbReference>
<gene>
    <name evidence="3" type="primary">LOC115003995</name>
</gene>
<evidence type="ECO:0000313" key="3">
    <source>
        <dbReference type="RefSeq" id="XP_029281806.1"/>
    </source>
</evidence>
<proteinExistence type="predicted"/>
<dbReference type="AlphaFoldDB" id="A0A6J2P8W7"/>
<dbReference type="GeneID" id="115003995"/>
<dbReference type="InParanoid" id="A0A6J2P8W7"/>
<name>A0A6J2P8W7_COTGO</name>
<evidence type="ECO:0000256" key="1">
    <source>
        <dbReference type="SAM" id="MobiDB-lite"/>
    </source>
</evidence>
<protein>
    <submittedName>
        <fullName evidence="3">Uncharacterized protein LOC115003995 isoform X1</fullName>
    </submittedName>
</protein>
<feature type="region of interest" description="Disordered" evidence="1">
    <location>
        <begin position="150"/>
        <end position="212"/>
    </location>
</feature>
<dbReference type="PANTHER" id="PTHR34488:SF1">
    <property type="entry name" value="SI:CH211-245H14.1-RELATED"/>
    <property type="match status" value="1"/>
</dbReference>
<dbReference type="OrthoDB" id="8446971at2759"/>
<keyword evidence="2" id="KW-1185">Reference proteome</keyword>
<organism evidence="2 3">
    <name type="scientific">Cottoperca gobio</name>
    <name type="common">Frogmouth</name>
    <name type="synonym">Aphritis gobio</name>
    <dbReference type="NCBI Taxonomy" id="56716"/>
    <lineage>
        <taxon>Eukaryota</taxon>
        <taxon>Metazoa</taxon>
        <taxon>Chordata</taxon>
        <taxon>Craniata</taxon>
        <taxon>Vertebrata</taxon>
        <taxon>Euteleostomi</taxon>
        <taxon>Actinopterygii</taxon>
        <taxon>Neopterygii</taxon>
        <taxon>Teleostei</taxon>
        <taxon>Neoteleostei</taxon>
        <taxon>Acanthomorphata</taxon>
        <taxon>Eupercaria</taxon>
        <taxon>Perciformes</taxon>
        <taxon>Notothenioidei</taxon>
        <taxon>Bovichtidae</taxon>
        <taxon>Cottoperca</taxon>
    </lineage>
</organism>
<feature type="compositionally biased region" description="Polar residues" evidence="1">
    <location>
        <begin position="158"/>
        <end position="170"/>
    </location>
</feature>
<accession>A0A6J2P8W7</accession>
<dbReference type="KEGG" id="cgob:115003995"/>
<dbReference type="PANTHER" id="PTHR34488">
    <property type="entry name" value="SI:CH211-245H14.1-RELATED"/>
    <property type="match status" value="1"/>
</dbReference>
<sequence>MCEICFVSPFSTGEVMSSLLKEIDHIDTAAARVFEGAGLHTDSDIRSVTREELHELFPESKNIKRRRTIFDLIHKQKPVEQLLREVREFIPDDNFKAALTDNGVLVNYLSILKDMKTQMNNIQSFLDAHINVLEEFRWNQPNQESALCISMKPHDDGQNSYTSTSSTSGQMEVYNPHQAQDSIIGQPGRHQQGAQTAPLKEPKSCPPSHLTTQSSFCGRRSDIDVEFVHFESFTHLSPHDATVMYRMVVSGQTFGAHQQLMDKFKNQDQFILTEDTNNYEITFVFCPISSRIQSDVDAAMSNVKDDKPVILVLMHHTREAKIMTYMKTYDAKVQLHVNVFYHETKRGLIPCYENRAAVTDIQRVLWGFIKKS</sequence>